<feature type="region of interest" description="Disordered" evidence="1">
    <location>
        <begin position="219"/>
        <end position="322"/>
    </location>
</feature>
<keyword evidence="2" id="KW-0812">Transmembrane</keyword>
<dbReference type="Proteomes" id="UP001146120">
    <property type="component" value="Unassembled WGS sequence"/>
</dbReference>
<name>A0AAV2YU79_9STRA</name>
<organism evidence="3 4">
    <name type="scientific">Lagenidium giganteum</name>
    <dbReference type="NCBI Taxonomy" id="4803"/>
    <lineage>
        <taxon>Eukaryota</taxon>
        <taxon>Sar</taxon>
        <taxon>Stramenopiles</taxon>
        <taxon>Oomycota</taxon>
        <taxon>Peronosporomycetes</taxon>
        <taxon>Pythiales</taxon>
        <taxon>Pythiaceae</taxon>
    </lineage>
</organism>
<evidence type="ECO:0000313" key="3">
    <source>
        <dbReference type="EMBL" id="DAZ96848.1"/>
    </source>
</evidence>
<feature type="transmembrane region" description="Helical" evidence="2">
    <location>
        <begin position="189"/>
        <end position="211"/>
    </location>
</feature>
<feature type="region of interest" description="Disordered" evidence="1">
    <location>
        <begin position="430"/>
        <end position="536"/>
    </location>
</feature>
<comment type="caution">
    <text evidence="3">The sequence shown here is derived from an EMBL/GenBank/DDBJ whole genome shotgun (WGS) entry which is preliminary data.</text>
</comment>
<protein>
    <submittedName>
        <fullName evidence="3">Uncharacterized protein</fullName>
    </submittedName>
</protein>
<dbReference type="AlphaFoldDB" id="A0AAV2YU79"/>
<gene>
    <name evidence="3" type="ORF">N0F65_008279</name>
</gene>
<reference evidence="3" key="1">
    <citation type="submission" date="2022-11" db="EMBL/GenBank/DDBJ databases">
        <authorList>
            <person name="Morgan W.R."/>
            <person name="Tartar A."/>
        </authorList>
    </citation>
    <scope>NUCLEOTIDE SEQUENCE</scope>
    <source>
        <strain evidence="3">ARSEF 373</strain>
    </source>
</reference>
<feature type="compositionally biased region" description="Low complexity" evidence="1">
    <location>
        <begin position="454"/>
        <end position="469"/>
    </location>
</feature>
<evidence type="ECO:0000313" key="4">
    <source>
        <dbReference type="Proteomes" id="UP001146120"/>
    </source>
</evidence>
<evidence type="ECO:0000256" key="1">
    <source>
        <dbReference type="SAM" id="MobiDB-lite"/>
    </source>
</evidence>
<keyword evidence="2" id="KW-0472">Membrane</keyword>
<feature type="compositionally biased region" description="Polar residues" evidence="1">
    <location>
        <begin position="279"/>
        <end position="291"/>
    </location>
</feature>
<keyword evidence="4" id="KW-1185">Reference proteome</keyword>
<evidence type="ECO:0000256" key="2">
    <source>
        <dbReference type="SAM" id="Phobius"/>
    </source>
</evidence>
<feature type="compositionally biased region" description="Low complexity" evidence="1">
    <location>
        <begin position="488"/>
        <end position="520"/>
    </location>
</feature>
<accession>A0AAV2YU79</accession>
<proteinExistence type="predicted"/>
<sequence length="536" mass="58754">MCCADYQNDAKTTYCYWVKQGLGVQKLDASYIARAGKDDECPMQLTIAQTTTGKIQVNQVVEYMFEARLNLARTTFNVTKLYTVPDATGRPNEIAHANIHTCSKASKCDVFNDGTNRKVTEQEMYNFTNNAAQFRHKIKYDHGGDYNVFAHLILPTETPSQDAYHFMIYTTTSVEADKPSDSGGMSSGALVGIIVGGAVVVIAALVAFVFFRRKKPTAVDQPYRHSGGNYPPSGQKSRVDWNGDMEYRWKDNHSNSQQGSQGPPPSLSAHALAYHERQTQATLSSNGSPRSQRAPPPYHAVTAHQPQYPQPQPHQPQYAPGMSYQQPYVTEHKPQYVASGYSSPTGTTNTIQMPTHQRFNPTNVSSEFAAYGATKGAPSVDTFVHPSDQTIYIGGQRNDSMLDSFESEVSMGTELGFASREQYESRAMLQSTQQSGYPSVDAYQRPQPRSEFQSELMSSMNSRRSSNESMGTVDFTMYQASQQQHQQAGATTNATTAAPAAPTRLAAPTAATANAPGGRRVSAASDISSDGEAYEF</sequence>
<reference evidence="3" key="2">
    <citation type="journal article" date="2023" name="Microbiol Resour">
        <title>Decontamination and Annotation of the Draft Genome Sequence of the Oomycete Lagenidium giganteum ARSEF 373.</title>
        <authorList>
            <person name="Morgan W.R."/>
            <person name="Tartar A."/>
        </authorList>
    </citation>
    <scope>NUCLEOTIDE SEQUENCE</scope>
    <source>
        <strain evidence="3">ARSEF 373</strain>
    </source>
</reference>
<keyword evidence="2" id="KW-1133">Transmembrane helix</keyword>
<dbReference type="EMBL" id="DAKRPA010000154">
    <property type="protein sequence ID" value="DAZ96848.1"/>
    <property type="molecule type" value="Genomic_DNA"/>
</dbReference>
<feature type="compositionally biased region" description="Basic and acidic residues" evidence="1">
    <location>
        <begin position="237"/>
        <end position="253"/>
    </location>
</feature>
<feature type="compositionally biased region" description="Polar residues" evidence="1">
    <location>
        <begin position="478"/>
        <end position="487"/>
    </location>
</feature>